<organism evidence="1 2">
    <name type="scientific">Mesorhizobium plurifarium</name>
    <dbReference type="NCBI Taxonomy" id="69974"/>
    <lineage>
        <taxon>Bacteria</taxon>
        <taxon>Pseudomonadati</taxon>
        <taxon>Pseudomonadota</taxon>
        <taxon>Alphaproteobacteria</taxon>
        <taxon>Hyphomicrobiales</taxon>
        <taxon>Phyllobacteriaceae</taxon>
        <taxon>Mesorhizobium</taxon>
    </lineage>
</organism>
<evidence type="ECO:0000313" key="2">
    <source>
        <dbReference type="Proteomes" id="UP000045285"/>
    </source>
</evidence>
<proteinExistence type="predicted"/>
<evidence type="ECO:0000313" key="1">
    <source>
        <dbReference type="EMBL" id="CDX20756.1"/>
    </source>
</evidence>
<gene>
    <name evidence="1" type="ORF">MPL3356_340005</name>
</gene>
<dbReference type="Proteomes" id="UP000045285">
    <property type="component" value="Unassembled WGS sequence"/>
</dbReference>
<keyword evidence="2" id="KW-1185">Reference proteome</keyword>
<protein>
    <submittedName>
        <fullName evidence="1">Plasmid pRM41A complete sequence</fullName>
    </submittedName>
</protein>
<reference evidence="2" key="1">
    <citation type="submission" date="2014-08" db="EMBL/GenBank/DDBJ databases">
        <authorList>
            <person name="Moulin L."/>
        </authorList>
    </citation>
    <scope>NUCLEOTIDE SEQUENCE [LARGE SCALE GENOMIC DNA]</scope>
</reference>
<sequence>MLQITEGITANIFRMINSLAVDTIQNGREHVTDEMIENCEPEFDPEAAFARWKTLFRGGYP</sequence>
<accession>A0A090DUY2</accession>
<name>A0A090DUY2_MESPL</name>
<dbReference type="EMBL" id="CCMZ01000028">
    <property type="protein sequence ID" value="CDX20756.1"/>
    <property type="molecule type" value="Genomic_DNA"/>
</dbReference>
<dbReference type="AlphaFoldDB" id="A0A090DUY2"/>